<dbReference type="Proteomes" id="UP000176902">
    <property type="component" value="Unassembled WGS sequence"/>
</dbReference>
<organism evidence="1 2">
    <name type="scientific">Candidatus Daviesbacteria bacterium RIFCSPHIGHO2_02_FULL_36_13</name>
    <dbReference type="NCBI Taxonomy" id="1797768"/>
    <lineage>
        <taxon>Bacteria</taxon>
        <taxon>Candidatus Daviesiibacteriota</taxon>
    </lineage>
</organism>
<dbReference type="AlphaFoldDB" id="A0A1F5JW11"/>
<name>A0A1F5JW11_9BACT</name>
<comment type="caution">
    <text evidence="1">The sequence shown here is derived from an EMBL/GenBank/DDBJ whole genome shotgun (WGS) entry which is preliminary data.</text>
</comment>
<evidence type="ECO:0000313" key="2">
    <source>
        <dbReference type="Proteomes" id="UP000176902"/>
    </source>
</evidence>
<evidence type="ECO:0000313" key="1">
    <source>
        <dbReference type="EMBL" id="OGE32833.1"/>
    </source>
</evidence>
<gene>
    <name evidence="1" type="ORF">A3C59_04390</name>
</gene>
<proteinExistence type="predicted"/>
<accession>A0A1F5JW11</accession>
<reference evidence="1 2" key="1">
    <citation type="journal article" date="2016" name="Nat. Commun.">
        <title>Thousands of microbial genomes shed light on interconnected biogeochemical processes in an aquifer system.</title>
        <authorList>
            <person name="Anantharaman K."/>
            <person name="Brown C.T."/>
            <person name="Hug L.A."/>
            <person name="Sharon I."/>
            <person name="Castelle C.J."/>
            <person name="Probst A.J."/>
            <person name="Thomas B.C."/>
            <person name="Singh A."/>
            <person name="Wilkins M.J."/>
            <person name="Karaoz U."/>
            <person name="Brodie E.L."/>
            <person name="Williams K.H."/>
            <person name="Hubbard S.S."/>
            <person name="Banfield J.F."/>
        </authorList>
    </citation>
    <scope>NUCLEOTIDE SEQUENCE [LARGE SCALE GENOMIC DNA]</scope>
</reference>
<sequence>MDPEAYRKKLELDILTIIEEKLRNGQMDAERAKAIARMVLDKLHPPLTLEQIHQIAPTLDDHFAELAKAVMPIIHDHEEEVKKVVSEHASKLIKSGKIDEALSILKQATQKGIEVKT</sequence>
<protein>
    <submittedName>
        <fullName evidence="1">Uncharacterized protein</fullName>
    </submittedName>
</protein>
<dbReference type="STRING" id="1797768.A3C59_04390"/>
<dbReference type="EMBL" id="MFCV01000020">
    <property type="protein sequence ID" value="OGE32833.1"/>
    <property type="molecule type" value="Genomic_DNA"/>
</dbReference>